<evidence type="ECO:0000313" key="2">
    <source>
        <dbReference type="EMBL" id="WMT80397.1"/>
    </source>
</evidence>
<name>A0ABY9Q1F9_9FIRM</name>
<organism evidence="2 3">
    <name type="scientific">Terrisporobacter mayombei</name>
    <dbReference type="NCBI Taxonomy" id="1541"/>
    <lineage>
        <taxon>Bacteria</taxon>
        <taxon>Bacillati</taxon>
        <taxon>Bacillota</taxon>
        <taxon>Clostridia</taxon>
        <taxon>Peptostreptococcales</taxon>
        <taxon>Peptostreptococcaceae</taxon>
        <taxon>Terrisporobacter</taxon>
    </lineage>
</organism>
<sequence>MKKYQALIYPAFTMSEKEVEYYKWDINEYEINKDKEIIENMVCGLKDSNDMLVGAYLQNPAYCEDRYVSPRLIDDLSGLPKTLVVVAEYDFLRIQGEAYAKKLVQSNVICAYTKIKDFKLRTTESM</sequence>
<evidence type="ECO:0000313" key="3">
    <source>
        <dbReference type="Proteomes" id="UP001235030"/>
    </source>
</evidence>
<dbReference type="Gene3D" id="3.40.50.1820">
    <property type="entry name" value="alpha/beta hydrolase"/>
    <property type="match status" value="1"/>
</dbReference>
<feature type="domain" description="Alpha/beta hydrolase fold-3" evidence="1">
    <location>
        <begin position="3"/>
        <end position="116"/>
    </location>
</feature>
<gene>
    <name evidence="2" type="ORF">TEMA_07130</name>
</gene>
<dbReference type="Proteomes" id="UP001235030">
    <property type="component" value="Chromosome"/>
</dbReference>
<reference evidence="2 3" key="1">
    <citation type="submission" date="2022-07" db="EMBL/GenBank/DDBJ databases">
        <title>Genome sequence of Terrisporobacter mayombei DSM6539.</title>
        <authorList>
            <person name="Boeer T."/>
            <person name="Bengelsdorf F.R."/>
            <person name="Daniel R."/>
            <person name="Poehlein A."/>
        </authorList>
    </citation>
    <scope>NUCLEOTIDE SEQUENCE [LARGE SCALE GENOMIC DNA]</scope>
    <source>
        <strain evidence="2 3">DSM 6539</strain>
    </source>
</reference>
<dbReference type="InterPro" id="IPR013094">
    <property type="entry name" value="AB_hydrolase_3"/>
</dbReference>
<keyword evidence="3" id="KW-1185">Reference proteome</keyword>
<dbReference type="SUPFAM" id="SSF53474">
    <property type="entry name" value="alpha/beta-Hydrolases"/>
    <property type="match status" value="1"/>
</dbReference>
<dbReference type="RefSeq" id="WP_228104648.1">
    <property type="nucleotide sequence ID" value="NZ_CP101637.1"/>
</dbReference>
<evidence type="ECO:0000259" key="1">
    <source>
        <dbReference type="Pfam" id="PF07859"/>
    </source>
</evidence>
<dbReference type="EMBL" id="CP101637">
    <property type="protein sequence ID" value="WMT80397.1"/>
    <property type="molecule type" value="Genomic_DNA"/>
</dbReference>
<protein>
    <recommendedName>
        <fullName evidence="1">Alpha/beta hydrolase fold-3 domain-containing protein</fullName>
    </recommendedName>
</protein>
<proteinExistence type="predicted"/>
<accession>A0ABY9Q1F9</accession>
<dbReference type="InterPro" id="IPR029058">
    <property type="entry name" value="AB_hydrolase_fold"/>
</dbReference>
<dbReference type="Pfam" id="PF07859">
    <property type="entry name" value="Abhydrolase_3"/>
    <property type="match status" value="1"/>
</dbReference>